<dbReference type="EMBL" id="JAVLVU010000001">
    <property type="protein sequence ID" value="MDT3404758.1"/>
    <property type="molecule type" value="Genomic_DNA"/>
</dbReference>
<comment type="caution">
    <text evidence="6">The sequence shown here is derived from an EMBL/GenBank/DDBJ whole genome shotgun (WGS) entry which is preliminary data.</text>
</comment>
<evidence type="ECO:0000313" key="6">
    <source>
        <dbReference type="EMBL" id="MDT3404758.1"/>
    </source>
</evidence>
<keyword evidence="2 6" id="KW-0418">Kinase</keyword>
<dbReference type="EC" id="2.7.13.3" evidence="6"/>
<dbReference type="Proteomes" id="UP001258315">
    <property type="component" value="Unassembled WGS sequence"/>
</dbReference>
<dbReference type="InterPro" id="IPR052023">
    <property type="entry name" value="Histidine_kinase_KdpD"/>
</dbReference>
<evidence type="ECO:0000256" key="4">
    <source>
        <dbReference type="SAM" id="MobiDB-lite"/>
    </source>
</evidence>
<dbReference type="GO" id="GO:0004673">
    <property type="term" value="F:protein histidine kinase activity"/>
    <property type="evidence" value="ECO:0007669"/>
    <property type="project" value="UniProtKB-EC"/>
</dbReference>
<reference evidence="7" key="1">
    <citation type="submission" date="2023-07" db="EMBL/GenBank/DDBJ databases">
        <title>Functional and genomic diversity of the sorghum phyllosphere microbiome.</title>
        <authorList>
            <person name="Shade A."/>
        </authorList>
    </citation>
    <scope>NUCLEOTIDE SEQUENCE [LARGE SCALE GENOMIC DNA]</scope>
    <source>
        <strain evidence="7">SORGH_AS_0422</strain>
    </source>
</reference>
<feature type="region of interest" description="Disordered" evidence="4">
    <location>
        <begin position="1"/>
        <end position="21"/>
    </location>
</feature>
<keyword evidence="7" id="KW-1185">Reference proteome</keyword>
<evidence type="ECO:0000256" key="2">
    <source>
        <dbReference type="ARBA" id="ARBA00022777"/>
    </source>
</evidence>
<feature type="domain" description="Signal transduction histidine kinase osmosensitive K+ channel sensor N-terminal" evidence="5">
    <location>
        <begin position="37"/>
        <end position="245"/>
    </location>
</feature>
<dbReference type="Gene3D" id="3.40.50.300">
    <property type="entry name" value="P-loop containing nucleotide triphosphate hydrolases"/>
    <property type="match status" value="1"/>
</dbReference>
<evidence type="ECO:0000259" key="5">
    <source>
        <dbReference type="Pfam" id="PF02702"/>
    </source>
</evidence>
<dbReference type="PANTHER" id="PTHR45569">
    <property type="entry name" value="SENSOR PROTEIN KDPD"/>
    <property type="match status" value="1"/>
</dbReference>
<evidence type="ECO:0000256" key="1">
    <source>
        <dbReference type="ARBA" id="ARBA00022679"/>
    </source>
</evidence>
<name>A0ABU3GYB6_9SPHI</name>
<proteinExistence type="predicted"/>
<evidence type="ECO:0000313" key="7">
    <source>
        <dbReference type="Proteomes" id="UP001258315"/>
    </source>
</evidence>
<protein>
    <submittedName>
        <fullName evidence="6">Two-component system sensor histidine kinase KdpD</fullName>
        <ecNumber evidence="6">2.7.13.3</ecNumber>
    </submittedName>
</protein>
<dbReference type="InterPro" id="IPR003852">
    <property type="entry name" value="Sig_transdc_His_kinase_KdpD_N"/>
</dbReference>
<keyword evidence="1 6" id="KW-0808">Transferase</keyword>
<evidence type="ECO:0000256" key="3">
    <source>
        <dbReference type="ARBA" id="ARBA00023012"/>
    </source>
</evidence>
<dbReference type="PANTHER" id="PTHR45569:SF1">
    <property type="entry name" value="SENSOR PROTEIN KDPD"/>
    <property type="match status" value="1"/>
</dbReference>
<accession>A0ABU3GYB6</accession>
<keyword evidence="3" id="KW-0902">Two-component regulatory system</keyword>
<sequence>MRNIAVFNRKKKNSTMPENEHKDNSVRDFIELVKKSRRGKLKIYIGMSAGVGKSYRMLQEAHALLRNGIDIQIGYIETHNRTETHALLNGLPFIQRRKAFYKGKELEEMDLQGILNRHPEVVIVDELAHSNIEGSKNNKRWQDVLDIMEAGISVITAVNIQHLESLNEEVEEITGVTITERIPDKVLQLADEIVNIDLTADELIDRLRDGKIYEQSKVERALQNFFRSDKILQLREIALKEVAHHLERKIDVEIPKQIKLRPEKFLACISSNAETAKIVIRKTARLASYYRSPWIVLYVQSSSESLDRIKLDKQRHLINNFKLATELGAEVIKLKSDHITQTIMKMTEERDITTICIGKPHLSLFQVILRTTVFNELLKMIAATETDLVILS</sequence>
<dbReference type="Pfam" id="PF02702">
    <property type="entry name" value="KdpD"/>
    <property type="match status" value="1"/>
</dbReference>
<dbReference type="InterPro" id="IPR027417">
    <property type="entry name" value="P-loop_NTPase"/>
</dbReference>
<gene>
    <name evidence="6" type="ORF">QE417_003830</name>
</gene>
<organism evidence="6 7">
    <name type="scientific">Mucilaginibacter terrae</name>
    <dbReference type="NCBI Taxonomy" id="1955052"/>
    <lineage>
        <taxon>Bacteria</taxon>
        <taxon>Pseudomonadati</taxon>
        <taxon>Bacteroidota</taxon>
        <taxon>Sphingobacteriia</taxon>
        <taxon>Sphingobacteriales</taxon>
        <taxon>Sphingobacteriaceae</taxon>
        <taxon>Mucilaginibacter</taxon>
    </lineage>
</organism>